<dbReference type="AlphaFoldDB" id="A0A2A5WFQ3"/>
<dbReference type="PROSITE" id="PS50933">
    <property type="entry name" value="CHRD"/>
    <property type="match status" value="1"/>
</dbReference>
<sequence length="149" mass="15967">MKLGLKIPLILVTGILFFSSAIQAQEVFRARLSPMPTTPQTVTTILGEGEVILTLSGNSLSVEGNFTGMSSVATGAHIHNGPPAQPGPVIHTLEVSQATNGNVGGELSLSDEQVEALRNNEFYIQIHSESNPPGELRGWVFLRSQFDNQ</sequence>
<evidence type="ECO:0000313" key="3">
    <source>
        <dbReference type="Proteomes" id="UP000219329"/>
    </source>
</evidence>
<reference evidence="2 3" key="1">
    <citation type="submission" date="2017-08" db="EMBL/GenBank/DDBJ databases">
        <title>Fine stratification of microbial communities through a metagenomic profile of the photic zone.</title>
        <authorList>
            <person name="Haro-Moreno J.M."/>
            <person name="Lopez-Perez M."/>
            <person name="De La Torre J."/>
            <person name="Picazo A."/>
            <person name="Camacho A."/>
            <person name="Rodriguez-Valera F."/>
        </authorList>
    </citation>
    <scope>NUCLEOTIDE SEQUENCE [LARGE SCALE GENOMIC DNA]</scope>
    <source>
        <strain evidence="2">MED-G28</strain>
    </source>
</reference>
<dbReference type="Pfam" id="PF07452">
    <property type="entry name" value="CHRD"/>
    <property type="match status" value="1"/>
</dbReference>
<evidence type="ECO:0000259" key="1">
    <source>
        <dbReference type="PROSITE" id="PS50933"/>
    </source>
</evidence>
<name>A0A2A5WFQ3_9GAMM</name>
<protein>
    <recommendedName>
        <fullName evidence="1">CHRD domain-containing protein</fullName>
    </recommendedName>
</protein>
<dbReference type="Proteomes" id="UP000219329">
    <property type="component" value="Unassembled WGS sequence"/>
</dbReference>
<accession>A0A2A5WFQ3</accession>
<dbReference type="InterPro" id="IPR010895">
    <property type="entry name" value="CHRD"/>
</dbReference>
<proteinExistence type="predicted"/>
<dbReference type="SMART" id="SM00754">
    <property type="entry name" value="CHRD"/>
    <property type="match status" value="1"/>
</dbReference>
<gene>
    <name evidence="2" type="ORF">CNF02_02670</name>
</gene>
<comment type="caution">
    <text evidence="2">The sequence shown here is derived from an EMBL/GenBank/DDBJ whole genome shotgun (WGS) entry which is preliminary data.</text>
</comment>
<feature type="domain" description="CHRD" evidence="1">
    <location>
        <begin position="24"/>
        <end position="145"/>
    </location>
</feature>
<evidence type="ECO:0000313" key="2">
    <source>
        <dbReference type="EMBL" id="PDH34946.1"/>
    </source>
</evidence>
<dbReference type="EMBL" id="NTJZ01000002">
    <property type="protein sequence ID" value="PDH34946.1"/>
    <property type="molecule type" value="Genomic_DNA"/>
</dbReference>
<organism evidence="2 3">
    <name type="scientific">OM182 bacterium MED-G28</name>
    <dbReference type="NCBI Taxonomy" id="1986256"/>
    <lineage>
        <taxon>Bacteria</taxon>
        <taxon>Pseudomonadati</taxon>
        <taxon>Pseudomonadota</taxon>
        <taxon>Gammaproteobacteria</taxon>
        <taxon>OMG group</taxon>
        <taxon>OM182 clade</taxon>
    </lineage>
</organism>